<dbReference type="AlphaFoldDB" id="A0A2V4C464"/>
<keyword evidence="3" id="KW-1185">Reference proteome</keyword>
<organism evidence="2 3">
    <name type="scientific">Flavobacterium hydrophilum</name>
    <dbReference type="NCBI Taxonomy" id="2211445"/>
    <lineage>
        <taxon>Bacteria</taxon>
        <taxon>Pseudomonadati</taxon>
        <taxon>Bacteroidota</taxon>
        <taxon>Flavobacteriia</taxon>
        <taxon>Flavobacteriales</taxon>
        <taxon>Flavobacteriaceae</taxon>
        <taxon>Flavobacterium</taxon>
    </lineage>
</organism>
<evidence type="ECO:0000259" key="1">
    <source>
        <dbReference type="Pfam" id="PF13648"/>
    </source>
</evidence>
<proteinExistence type="predicted"/>
<reference evidence="2 3" key="1">
    <citation type="submission" date="2018-05" db="EMBL/GenBank/DDBJ databases">
        <title>Flavobacterium sp. strain IMCC34758, incomplete genome.</title>
        <authorList>
            <person name="Joung Y."/>
        </authorList>
    </citation>
    <scope>NUCLEOTIDE SEQUENCE [LARGE SCALE GENOMIC DNA]</scope>
    <source>
        <strain evidence="2 3">IMCC34758</strain>
    </source>
</reference>
<dbReference type="Pfam" id="PF13648">
    <property type="entry name" value="Lipocalin_4"/>
    <property type="match status" value="1"/>
</dbReference>
<protein>
    <recommendedName>
        <fullName evidence="1">Lipocalin-like domain-containing protein</fullName>
    </recommendedName>
</protein>
<dbReference type="InterPro" id="IPR024311">
    <property type="entry name" value="Lipocalin-like"/>
</dbReference>
<dbReference type="EMBL" id="QJHL01000003">
    <property type="protein sequence ID" value="PXY44720.1"/>
    <property type="molecule type" value="Genomic_DNA"/>
</dbReference>
<evidence type="ECO:0000313" key="3">
    <source>
        <dbReference type="Proteomes" id="UP000247681"/>
    </source>
</evidence>
<dbReference type="PROSITE" id="PS51257">
    <property type="entry name" value="PROKAR_LIPOPROTEIN"/>
    <property type="match status" value="1"/>
</dbReference>
<dbReference type="RefSeq" id="WP_110347438.1">
    <property type="nucleotide sequence ID" value="NZ_QJHL01000003.1"/>
</dbReference>
<evidence type="ECO:0000313" key="2">
    <source>
        <dbReference type="EMBL" id="PXY44720.1"/>
    </source>
</evidence>
<comment type="caution">
    <text evidence="2">The sequence shown here is derived from an EMBL/GenBank/DDBJ whole genome shotgun (WGS) entry which is preliminary data.</text>
</comment>
<sequence length="146" mass="17023">MKKKNFTTLFFLSILLISCSNDGDNKIIREKPNLIKKWNLEKWTLNNDNQVLTTCNKQNYIEFKTDGHFERKSFYQNASICELEVNDSGTYIYDLTAQKITLNFTDPDEGAQTEILNKVIVTSTTFKYSWDEDGNGIDEHTLEFKE</sequence>
<name>A0A2V4C464_9FLAO</name>
<dbReference type="OrthoDB" id="1268894at2"/>
<feature type="domain" description="Lipocalin-like" evidence="1">
    <location>
        <begin position="34"/>
        <end position="126"/>
    </location>
</feature>
<accession>A0A2V4C464</accession>
<gene>
    <name evidence="2" type="ORF">DMB68_14800</name>
</gene>
<dbReference type="Proteomes" id="UP000247681">
    <property type="component" value="Unassembled WGS sequence"/>
</dbReference>